<feature type="chain" id="PRO_5004088244" evidence="2">
    <location>
        <begin position="24"/>
        <end position="410"/>
    </location>
</feature>
<keyword evidence="4" id="KW-1185">Reference proteome</keyword>
<reference evidence="3" key="1">
    <citation type="submission" date="2013-01" db="EMBL/GenBank/DDBJ databases">
        <title>Genome assembly of Mariniradius saccharolyticus AK6.</title>
        <authorList>
            <person name="Vaidya B."/>
            <person name="Khatri I."/>
            <person name="Tanuku N.R.S."/>
            <person name="Subramanian S."/>
            <person name="Pinnaka A."/>
        </authorList>
    </citation>
    <scope>NUCLEOTIDE SEQUENCE [LARGE SCALE GENOMIC DNA]</scope>
    <source>
        <strain evidence="3">AK6</strain>
    </source>
</reference>
<proteinExistence type="predicted"/>
<dbReference type="InParanoid" id="M7XUN2"/>
<gene>
    <name evidence="3" type="ORF">C943_01464</name>
</gene>
<dbReference type="RefSeq" id="WP_008629344.1">
    <property type="nucleotide sequence ID" value="NZ_AMZY02000014.1"/>
</dbReference>
<name>M7XUN2_9BACT</name>
<dbReference type="OrthoDB" id="5505971at2"/>
<comment type="caution">
    <text evidence="3">The sequence shown here is derived from an EMBL/GenBank/DDBJ whole genome shotgun (WGS) entry which is preliminary data.</text>
</comment>
<keyword evidence="2" id="KW-0732">Signal</keyword>
<evidence type="ECO:0000313" key="3">
    <source>
        <dbReference type="EMBL" id="EMS32202.1"/>
    </source>
</evidence>
<feature type="region of interest" description="Disordered" evidence="1">
    <location>
        <begin position="25"/>
        <end position="48"/>
    </location>
</feature>
<protein>
    <submittedName>
        <fullName evidence="3">Uncharacterized protein</fullName>
    </submittedName>
</protein>
<feature type="compositionally biased region" description="Polar residues" evidence="1">
    <location>
        <begin position="25"/>
        <end position="46"/>
    </location>
</feature>
<dbReference type="STRING" id="1239962.C943_01464"/>
<dbReference type="EMBL" id="AMZY02000014">
    <property type="protein sequence ID" value="EMS32202.1"/>
    <property type="molecule type" value="Genomic_DNA"/>
</dbReference>
<sequence>MHTFSKILATAALLAFQALEAGAQSSTESQNTSTVSPESEGDQSNEAKAVNNPLVRVFTLKGADTTTVSMQFSFVPFVGTNGTNSGNVINDVSFNFLGGYSAGTRAFEMAGLFNINRGDMTGVQLAGLFNQVGGKVDGVQLAGLFNSNLQTVRGVQLAGLTNFTTGTVDGVQLAGLANFSPQYVKGVQLSGLANFSGKDLEGSQIAGLANFTAHDVRGSQVGSFNYARKVDGFQLGIINYADSMSGVPVGLISFVRSGYQTIEISANEVLPMNLALRTGKREFYNILFAGIRPELNEQPTWAFGYGVGTSPKLGRNVFLNIEASSEQLSKGRVEALNLVNRLYVGADVQLSKKLAVFAGPTLNLRVFDDSFAGHPELFTYTNPQIRNENIYPEDISSQWWWGFRAGFRIF</sequence>
<accession>M7XUN2</accession>
<dbReference type="eggNOG" id="COG3078">
    <property type="taxonomic scope" value="Bacteria"/>
</dbReference>
<evidence type="ECO:0000256" key="2">
    <source>
        <dbReference type="SAM" id="SignalP"/>
    </source>
</evidence>
<feature type="signal peptide" evidence="2">
    <location>
        <begin position="1"/>
        <end position="23"/>
    </location>
</feature>
<dbReference type="Proteomes" id="UP000010953">
    <property type="component" value="Unassembled WGS sequence"/>
</dbReference>
<organism evidence="3 4">
    <name type="scientific">Mariniradius saccharolyticus AK6</name>
    <dbReference type="NCBI Taxonomy" id="1239962"/>
    <lineage>
        <taxon>Bacteria</taxon>
        <taxon>Pseudomonadati</taxon>
        <taxon>Bacteroidota</taxon>
        <taxon>Cytophagia</taxon>
        <taxon>Cytophagales</taxon>
        <taxon>Cyclobacteriaceae</taxon>
        <taxon>Mariniradius</taxon>
    </lineage>
</organism>
<dbReference type="AlphaFoldDB" id="M7XUN2"/>
<evidence type="ECO:0000256" key="1">
    <source>
        <dbReference type="SAM" id="MobiDB-lite"/>
    </source>
</evidence>
<evidence type="ECO:0000313" key="4">
    <source>
        <dbReference type="Proteomes" id="UP000010953"/>
    </source>
</evidence>